<evidence type="ECO:0000313" key="8">
    <source>
        <dbReference type="Proteomes" id="UP001162131"/>
    </source>
</evidence>
<evidence type="ECO:0000256" key="6">
    <source>
        <dbReference type="ARBA" id="ARBA00023212"/>
    </source>
</evidence>
<comment type="similarity">
    <text evidence="2">Belongs to the centrin family.</text>
</comment>
<protein>
    <recommendedName>
        <fullName evidence="9">EF-hand domain-containing protein</fullName>
    </recommendedName>
</protein>
<accession>A0AAU9JYC5</accession>
<dbReference type="InterPro" id="IPR011992">
    <property type="entry name" value="EF-hand-dom_pair"/>
</dbReference>
<dbReference type="SUPFAM" id="SSF47473">
    <property type="entry name" value="EF-hand"/>
    <property type="match status" value="1"/>
</dbReference>
<comment type="subcellular location">
    <subcellularLocation>
        <location evidence="1">Cytoplasm</location>
        <location evidence="1">Cytoskeleton</location>
    </subcellularLocation>
</comment>
<dbReference type="AlphaFoldDB" id="A0AAU9JYC5"/>
<dbReference type="Gene3D" id="1.10.238.10">
    <property type="entry name" value="EF-hand"/>
    <property type="match status" value="1"/>
</dbReference>
<keyword evidence="5" id="KW-0106">Calcium</keyword>
<dbReference type="Proteomes" id="UP001162131">
    <property type="component" value="Unassembled WGS sequence"/>
</dbReference>
<keyword evidence="3" id="KW-0963">Cytoplasm</keyword>
<sequence>MGNKASQLDSNQIEIILSPDELRRSTNAFYVFDQAGLGEIEIGQIARMMQGLGHTFSYTEIRAMIEKAKIKRTFTLNQWLQMQARRKIEMQFKEKVVDAYKDFERCGSSKMSLTDVRETVASLEGDLSPARAEEILRESVKDEPVSPRFNEFIKVVVGK</sequence>
<comment type="caution">
    <text evidence="7">The sequence shown here is derived from an EMBL/GenBank/DDBJ whole genome shotgun (WGS) entry which is preliminary data.</text>
</comment>
<keyword evidence="6" id="KW-0206">Cytoskeleton</keyword>
<dbReference type="PANTHER" id="PTHR23048:SF59">
    <property type="entry name" value="EF-HAND SUPERFAMILY PROTEIN"/>
    <property type="match status" value="1"/>
</dbReference>
<gene>
    <name evidence="7" type="ORF">BSTOLATCC_MIC46422</name>
</gene>
<keyword evidence="8" id="KW-1185">Reference proteome</keyword>
<dbReference type="PANTHER" id="PTHR23048">
    <property type="entry name" value="MYOSIN LIGHT CHAIN 1, 3"/>
    <property type="match status" value="1"/>
</dbReference>
<evidence type="ECO:0000256" key="2">
    <source>
        <dbReference type="ARBA" id="ARBA00005253"/>
    </source>
</evidence>
<keyword evidence="4" id="KW-0677">Repeat</keyword>
<reference evidence="7" key="1">
    <citation type="submission" date="2021-09" db="EMBL/GenBank/DDBJ databases">
        <authorList>
            <consortium name="AG Swart"/>
            <person name="Singh M."/>
            <person name="Singh A."/>
            <person name="Seah K."/>
            <person name="Emmerich C."/>
        </authorList>
    </citation>
    <scope>NUCLEOTIDE SEQUENCE</scope>
    <source>
        <strain evidence="7">ATCC30299</strain>
    </source>
</reference>
<evidence type="ECO:0000313" key="7">
    <source>
        <dbReference type="EMBL" id="CAG9328421.1"/>
    </source>
</evidence>
<organism evidence="7 8">
    <name type="scientific">Blepharisma stoltei</name>
    <dbReference type="NCBI Taxonomy" id="1481888"/>
    <lineage>
        <taxon>Eukaryota</taxon>
        <taxon>Sar</taxon>
        <taxon>Alveolata</taxon>
        <taxon>Ciliophora</taxon>
        <taxon>Postciliodesmatophora</taxon>
        <taxon>Heterotrichea</taxon>
        <taxon>Heterotrichida</taxon>
        <taxon>Blepharismidae</taxon>
        <taxon>Blepharisma</taxon>
    </lineage>
</organism>
<evidence type="ECO:0000256" key="3">
    <source>
        <dbReference type="ARBA" id="ARBA00022490"/>
    </source>
</evidence>
<evidence type="ECO:0000256" key="1">
    <source>
        <dbReference type="ARBA" id="ARBA00004245"/>
    </source>
</evidence>
<evidence type="ECO:0000256" key="4">
    <source>
        <dbReference type="ARBA" id="ARBA00022737"/>
    </source>
</evidence>
<dbReference type="InterPro" id="IPR050230">
    <property type="entry name" value="CALM/Myosin/TropC-like"/>
</dbReference>
<dbReference type="FunFam" id="1.10.238.10:FF:000003">
    <property type="entry name" value="Calmodulin A"/>
    <property type="match status" value="1"/>
</dbReference>
<evidence type="ECO:0008006" key="9">
    <source>
        <dbReference type="Google" id="ProtNLM"/>
    </source>
</evidence>
<dbReference type="EMBL" id="CAJZBQ010000046">
    <property type="protein sequence ID" value="CAG9328421.1"/>
    <property type="molecule type" value="Genomic_DNA"/>
</dbReference>
<dbReference type="GO" id="GO:0016460">
    <property type="term" value="C:myosin II complex"/>
    <property type="evidence" value="ECO:0007669"/>
    <property type="project" value="TreeGrafter"/>
</dbReference>
<name>A0AAU9JYC5_9CILI</name>
<proteinExistence type="inferred from homology"/>
<evidence type="ECO:0000256" key="5">
    <source>
        <dbReference type="ARBA" id="ARBA00022837"/>
    </source>
</evidence>